<dbReference type="EMBL" id="UINC01035095">
    <property type="protein sequence ID" value="SVB26955.1"/>
    <property type="molecule type" value="Genomic_DNA"/>
</dbReference>
<evidence type="ECO:0000259" key="3">
    <source>
        <dbReference type="Pfam" id="PF04355"/>
    </source>
</evidence>
<dbReference type="Gene3D" id="3.30.1450.10">
    <property type="match status" value="1"/>
</dbReference>
<protein>
    <recommendedName>
        <fullName evidence="3">Outer membrane protein assembly factor BamE domain-containing protein</fullName>
    </recommendedName>
</protein>
<proteinExistence type="predicted"/>
<accession>A0A382CLI0</accession>
<keyword evidence="1" id="KW-0732">Signal</keyword>
<organism evidence="4">
    <name type="scientific">marine metagenome</name>
    <dbReference type="NCBI Taxonomy" id="408172"/>
    <lineage>
        <taxon>unclassified sequences</taxon>
        <taxon>metagenomes</taxon>
        <taxon>ecological metagenomes</taxon>
    </lineage>
</organism>
<dbReference type="AlphaFoldDB" id="A0A382CLI0"/>
<name>A0A382CLI0_9ZZZZ</name>
<evidence type="ECO:0000256" key="2">
    <source>
        <dbReference type="ARBA" id="ARBA00023136"/>
    </source>
</evidence>
<sequence length="88" mass="9641">MSGCGNVGKDFNTSKVESIVNGTTTQADIKKLLGKPFKTGIQNGQPIWVYENHNYSVISKNKSKDLIITFDPVGIVKSYQFMSSDPAL</sequence>
<keyword evidence="2" id="KW-0472">Membrane</keyword>
<reference evidence="4" key="1">
    <citation type="submission" date="2018-05" db="EMBL/GenBank/DDBJ databases">
        <authorList>
            <person name="Lanie J.A."/>
            <person name="Ng W.-L."/>
            <person name="Kazmierczak K.M."/>
            <person name="Andrzejewski T.M."/>
            <person name="Davidsen T.M."/>
            <person name="Wayne K.J."/>
            <person name="Tettelin H."/>
            <person name="Glass J.I."/>
            <person name="Rusch D."/>
            <person name="Podicherti R."/>
            <person name="Tsui H.-C.T."/>
            <person name="Winkler M.E."/>
        </authorList>
    </citation>
    <scope>NUCLEOTIDE SEQUENCE</scope>
</reference>
<evidence type="ECO:0000256" key="1">
    <source>
        <dbReference type="ARBA" id="ARBA00022729"/>
    </source>
</evidence>
<dbReference type="GO" id="GO:0019867">
    <property type="term" value="C:outer membrane"/>
    <property type="evidence" value="ECO:0007669"/>
    <property type="project" value="InterPro"/>
</dbReference>
<feature type="domain" description="Outer membrane protein assembly factor BamE" evidence="3">
    <location>
        <begin position="12"/>
        <end position="78"/>
    </location>
</feature>
<evidence type="ECO:0000313" key="4">
    <source>
        <dbReference type="EMBL" id="SVB26955.1"/>
    </source>
</evidence>
<gene>
    <name evidence="4" type="ORF">METZ01_LOCUS179809</name>
</gene>
<dbReference type="InterPro" id="IPR007450">
    <property type="entry name" value="BamE_dom"/>
</dbReference>
<dbReference type="InterPro" id="IPR037873">
    <property type="entry name" value="BamE-like"/>
</dbReference>
<dbReference type="Pfam" id="PF04355">
    <property type="entry name" value="BamE"/>
    <property type="match status" value="1"/>
</dbReference>